<sequence>MNNQIEALFTTALGLQPPWHVAKVELNTAKRRIDFEVEHTGKRAACPACGVEHQLIHDRVRRSWRGSMPFPVEIDFSTNMICGGTTARH</sequence>
<dbReference type="KEGG" id="tmz:Tmz1t_2351"/>
<evidence type="ECO:0008006" key="3">
    <source>
        <dbReference type="Google" id="ProtNLM"/>
    </source>
</evidence>
<accession>B8F0C1</accession>
<keyword evidence="2" id="KW-1185">Reference proteome</keyword>
<dbReference type="HOGENOM" id="CLU_2453610_0_0_4"/>
<evidence type="ECO:0000313" key="2">
    <source>
        <dbReference type="Proteomes" id="UP000002186"/>
    </source>
</evidence>
<name>B8F0C1_THASP</name>
<proteinExistence type="predicted"/>
<protein>
    <recommendedName>
        <fullName evidence="3">ISL3 family transposase</fullName>
    </recommendedName>
</protein>
<geneLocation type="plasmid" evidence="1 2">
    <name>pTha01</name>
</geneLocation>
<reference evidence="1 2" key="2">
    <citation type="journal article" date="2012" name="Stand. Genomic Sci.">
        <title>Complete genome sequence of Thauera aminoaromatica strain MZ1T.</title>
        <authorList>
            <person name="Jiang K."/>
            <person name="Sanseverino J."/>
            <person name="Chauhan A."/>
            <person name="Lucas S."/>
            <person name="Copeland A."/>
            <person name="Lapidus A."/>
            <person name="Del Rio T.G."/>
            <person name="Dalin E."/>
            <person name="Tice H."/>
            <person name="Bruce D."/>
            <person name="Goodwin L."/>
            <person name="Pitluck S."/>
            <person name="Sims D."/>
            <person name="Brettin T."/>
            <person name="Detter J.C."/>
            <person name="Han C."/>
            <person name="Chang Y.J."/>
            <person name="Larimer F."/>
            <person name="Land M."/>
            <person name="Hauser L."/>
            <person name="Kyrpides N.C."/>
            <person name="Mikhailova N."/>
            <person name="Moser S."/>
            <person name="Jegier P."/>
            <person name="Close D."/>
            <person name="Debruyn J.M."/>
            <person name="Wang Y."/>
            <person name="Layton A.C."/>
            <person name="Allen M.S."/>
            <person name="Sayler G.S."/>
        </authorList>
    </citation>
    <scope>NUCLEOTIDE SEQUENCE [LARGE SCALE GENOMIC DNA]</scope>
    <source>
        <strain evidence="1 2">MZ1T</strain>
        <plasmid evidence="1">pTha01</plasmid>
    </source>
</reference>
<organism evidence="1 2">
    <name type="scientific">Thauera aminoaromatica</name>
    <dbReference type="NCBI Taxonomy" id="164330"/>
    <lineage>
        <taxon>Bacteria</taxon>
        <taxon>Pseudomonadati</taxon>
        <taxon>Pseudomonadota</taxon>
        <taxon>Betaproteobacteria</taxon>
        <taxon>Rhodocyclales</taxon>
        <taxon>Zoogloeaceae</taxon>
        <taxon>Thauera</taxon>
    </lineage>
</organism>
<evidence type="ECO:0000313" key="1">
    <source>
        <dbReference type="EMBL" id="ACK55087.1"/>
    </source>
</evidence>
<dbReference type="eggNOG" id="COG3464">
    <property type="taxonomic scope" value="Bacteria"/>
</dbReference>
<keyword evidence="1" id="KW-0614">Plasmid</keyword>
<dbReference type="EMBL" id="CP001282">
    <property type="protein sequence ID" value="ACK55087.1"/>
    <property type="molecule type" value="Genomic_DNA"/>
</dbReference>
<dbReference type="Proteomes" id="UP000002186">
    <property type="component" value="Plasmid pTha01"/>
</dbReference>
<reference evidence="2" key="1">
    <citation type="submission" date="2008-12" db="EMBL/GenBank/DDBJ databases">
        <title>Complete sequence of plasmid of Thauera sp. MZ1T.</title>
        <authorList>
            <consortium name="US DOE Joint Genome Institute"/>
            <person name="Lucas S."/>
            <person name="Copeland A."/>
            <person name="Lapidus A."/>
            <person name="Glavina del Rio T."/>
            <person name="Dalin E."/>
            <person name="Tice H."/>
            <person name="Bruce D."/>
            <person name="Goodwin L."/>
            <person name="Pitluck S."/>
            <person name="Sims D."/>
            <person name="Brettin T."/>
            <person name="Detter J.C."/>
            <person name="Han C."/>
            <person name="Larimer F."/>
            <person name="Land M."/>
            <person name="Hauser L."/>
            <person name="Kyrpides N."/>
            <person name="Mikhailova N."/>
            <person name="Sayler G.S."/>
        </authorList>
    </citation>
    <scope>NUCLEOTIDE SEQUENCE [LARGE SCALE GENOMIC DNA]</scope>
    <source>
        <strain evidence="2">MZ1T</strain>
        <plasmid evidence="2">pTha01</plasmid>
    </source>
</reference>
<gene>
    <name evidence="1" type="ordered locus">Tmz1t_2351</name>
</gene>
<dbReference type="AlphaFoldDB" id="B8F0C1"/>